<evidence type="ECO:0000313" key="1">
    <source>
        <dbReference type="EMBL" id="KAK2648620.1"/>
    </source>
</evidence>
<dbReference type="AlphaFoldDB" id="A0AAD9U653"/>
<accession>A0AAD9U653</accession>
<sequence>LILLLGVFYCITLVKWRITVHRDNSSRFNSVSQITGPQEQGMDEIFTNLRNPFPSLPQKALKKIFKTQSKRLRLLMIYDIPANMLWLIEAKVCLV</sequence>
<gene>
    <name evidence="1" type="ORF">Ddye_016109</name>
</gene>
<organism evidence="1 2">
    <name type="scientific">Dipteronia dyeriana</name>
    <dbReference type="NCBI Taxonomy" id="168575"/>
    <lineage>
        <taxon>Eukaryota</taxon>
        <taxon>Viridiplantae</taxon>
        <taxon>Streptophyta</taxon>
        <taxon>Embryophyta</taxon>
        <taxon>Tracheophyta</taxon>
        <taxon>Spermatophyta</taxon>
        <taxon>Magnoliopsida</taxon>
        <taxon>eudicotyledons</taxon>
        <taxon>Gunneridae</taxon>
        <taxon>Pentapetalae</taxon>
        <taxon>rosids</taxon>
        <taxon>malvids</taxon>
        <taxon>Sapindales</taxon>
        <taxon>Sapindaceae</taxon>
        <taxon>Hippocastanoideae</taxon>
        <taxon>Acereae</taxon>
        <taxon>Dipteronia</taxon>
    </lineage>
</organism>
<comment type="caution">
    <text evidence="1">The sequence shown here is derived from an EMBL/GenBank/DDBJ whole genome shotgun (WGS) entry which is preliminary data.</text>
</comment>
<dbReference type="Proteomes" id="UP001280121">
    <property type="component" value="Unassembled WGS sequence"/>
</dbReference>
<reference evidence="1" key="1">
    <citation type="journal article" date="2023" name="Plant J.">
        <title>Genome sequences and population genomics provide insights into the demographic history, inbreeding, and mutation load of two 'living fossil' tree species of Dipteronia.</title>
        <authorList>
            <person name="Feng Y."/>
            <person name="Comes H.P."/>
            <person name="Chen J."/>
            <person name="Zhu S."/>
            <person name="Lu R."/>
            <person name="Zhang X."/>
            <person name="Li P."/>
            <person name="Qiu J."/>
            <person name="Olsen K.M."/>
            <person name="Qiu Y."/>
        </authorList>
    </citation>
    <scope>NUCLEOTIDE SEQUENCE</scope>
    <source>
        <strain evidence="1">KIB01</strain>
    </source>
</reference>
<keyword evidence="2" id="KW-1185">Reference proteome</keyword>
<protein>
    <submittedName>
        <fullName evidence="1">Uncharacterized protein</fullName>
    </submittedName>
</protein>
<dbReference type="EMBL" id="JANJYI010000005">
    <property type="protein sequence ID" value="KAK2648620.1"/>
    <property type="molecule type" value="Genomic_DNA"/>
</dbReference>
<feature type="non-terminal residue" evidence="1">
    <location>
        <position position="1"/>
    </location>
</feature>
<feature type="non-terminal residue" evidence="1">
    <location>
        <position position="95"/>
    </location>
</feature>
<evidence type="ECO:0000313" key="2">
    <source>
        <dbReference type="Proteomes" id="UP001280121"/>
    </source>
</evidence>
<name>A0AAD9U653_9ROSI</name>
<proteinExistence type="predicted"/>